<proteinExistence type="predicted"/>
<protein>
    <submittedName>
        <fullName evidence="1">Uncharacterized protein</fullName>
    </submittedName>
</protein>
<accession>A0A2N0NHS7</accession>
<dbReference type="Gene3D" id="1.10.730.20">
    <property type="match status" value="1"/>
</dbReference>
<evidence type="ECO:0000313" key="2">
    <source>
        <dbReference type="Proteomes" id="UP000232722"/>
    </source>
</evidence>
<dbReference type="VEuPathDB" id="FungiDB:RhiirFUN_010078"/>
<sequence>MNYQSNLHVINNTLLQSIFITSDAIIPSSSEMIENCSNNTSIYTNEVDLSDTIYKIIIKRASLFTCPRCWNYNAQTESELCKRCENV</sequence>
<name>A0A2N0NHS7_9GLOM</name>
<dbReference type="VEuPathDB" id="FungiDB:FUN_013983"/>
<dbReference type="Proteomes" id="UP000232722">
    <property type="component" value="Unassembled WGS sequence"/>
</dbReference>
<reference evidence="1 2" key="2">
    <citation type="submission" date="2017-09" db="EMBL/GenBank/DDBJ databases">
        <title>Extensive intraspecific genome diversity in a model arbuscular mycorrhizal fungus.</title>
        <authorList>
            <person name="Chen E.C."/>
            <person name="Morin E."/>
            <person name="Beaudet D."/>
            <person name="Noel J."/>
            <person name="Ndikumana S."/>
            <person name="Charron P."/>
            <person name="St-Onge C."/>
            <person name="Giorgi J."/>
            <person name="Grigoriev I.V."/>
            <person name="Roux C."/>
            <person name="Martin F.M."/>
            <person name="Corradi N."/>
        </authorList>
    </citation>
    <scope>NUCLEOTIDE SEQUENCE [LARGE SCALE GENOMIC DNA]</scope>
    <source>
        <strain evidence="1 2">A5</strain>
    </source>
</reference>
<evidence type="ECO:0000313" key="1">
    <source>
        <dbReference type="EMBL" id="PKB94131.1"/>
    </source>
</evidence>
<gene>
    <name evidence="1" type="ORF">RhiirA5_507714</name>
</gene>
<reference evidence="1 2" key="1">
    <citation type="submission" date="2016-04" db="EMBL/GenBank/DDBJ databases">
        <title>Genome analyses suggest a sexual origin of heterokaryosis in a supposedly ancient asexual fungus.</title>
        <authorList>
            <person name="Ropars J."/>
            <person name="Sedzielewska K."/>
            <person name="Noel J."/>
            <person name="Charron P."/>
            <person name="Farinelli L."/>
            <person name="Marton T."/>
            <person name="Kruger M."/>
            <person name="Pelin A."/>
            <person name="Brachmann A."/>
            <person name="Corradi N."/>
        </authorList>
    </citation>
    <scope>NUCLEOTIDE SEQUENCE [LARGE SCALE GENOMIC DNA]</scope>
    <source>
        <strain evidence="1 2">A5</strain>
    </source>
</reference>
<comment type="caution">
    <text evidence="1">The sequence shown here is derived from an EMBL/GenBank/DDBJ whole genome shotgun (WGS) entry which is preliminary data.</text>
</comment>
<dbReference type="AlphaFoldDB" id="A0A2N0NHS7"/>
<organism evidence="1 2">
    <name type="scientific">Rhizophagus irregularis</name>
    <dbReference type="NCBI Taxonomy" id="588596"/>
    <lineage>
        <taxon>Eukaryota</taxon>
        <taxon>Fungi</taxon>
        <taxon>Fungi incertae sedis</taxon>
        <taxon>Mucoromycota</taxon>
        <taxon>Glomeromycotina</taxon>
        <taxon>Glomeromycetes</taxon>
        <taxon>Glomerales</taxon>
        <taxon>Glomeraceae</taxon>
        <taxon>Rhizophagus</taxon>
    </lineage>
</organism>
<dbReference type="EMBL" id="LLXJ01006590">
    <property type="protein sequence ID" value="PKB94131.1"/>
    <property type="molecule type" value="Genomic_DNA"/>
</dbReference>
<dbReference type="VEuPathDB" id="FungiDB:RhiirA1_467386"/>